<dbReference type="Gene3D" id="3.40.710.10">
    <property type="entry name" value="DD-peptidase/beta-lactamase superfamily"/>
    <property type="match status" value="1"/>
</dbReference>
<evidence type="ECO:0000313" key="2">
    <source>
        <dbReference type="Proteomes" id="UP001232973"/>
    </source>
</evidence>
<keyword evidence="2" id="KW-1185">Reference proteome</keyword>
<dbReference type="RefSeq" id="WP_274454943.1">
    <property type="nucleotide sequence ID" value="NZ_CP067097.1"/>
</dbReference>
<accession>A0ABT9XKA4</accession>
<reference evidence="1 2" key="1">
    <citation type="submission" date="2023-07" db="EMBL/GenBank/DDBJ databases">
        <title>Genomic Encyclopedia of Type Strains, Phase IV (KMG-IV): sequencing the most valuable type-strain genomes for metagenomic binning, comparative biology and taxonomic classification.</title>
        <authorList>
            <person name="Goeker M."/>
        </authorList>
    </citation>
    <scope>NUCLEOTIDE SEQUENCE [LARGE SCALE GENOMIC DNA]</scope>
    <source>
        <strain evidence="1 2">DSM 4006</strain>
    </source>
</reference>
<organism evidence="1 2">
    <name type="scientific">Alicyclobacillus cycloheptanicus</name>
    <dbReference type="NCBI Taxonomy" id="1457"/>
    <lineage>
        <taxon>Bacteria</taxon>
        <taxon>Bacillati</taxon>
        <taxon>Bacillota</taxon>
        <taxon>Bacilli</taxon>
        <taxon>Bacillales</taxon>
        <taxon>Alicyclobacillaceae</taxon>
        <taxon>Alicyclobacillus</taxon>
    </lineage>
</organism>
<comment type="caution">
    <text evidence="1">The sequence shown here is derived from an EMBL/GenBank/DDBJ whole genome shotgun (WGS) entry which is preliminary data.</text>
</comment>
<protein>
    <submittedName>
        <fullName evidence="1">CubicO group peptidase (Beta-lactamase class C family)</fullName>
    </submittedName>
</protein>
<dbReference type="EMBL" id="JAUSTP010000022">
    <property type="protein sequence ID" value="MDQ0190708.1"/>
    <property type="molecule type" value="Genomic_DNA"/>
</dbReference>
<dbReference type="Proteomes" id="UP001232973">
    <property type="component" value="Unassembled WGS sequence"/>
</dbReference>
<dbReference type="SUPFAM" id="SSF56601">
    <property type="entry name" value="beta-lactamase/transpeptidase-like"/>
    <property type="match status" value="1"/>
</dbReference>
<evidence type="ECO:0000313" key="1">
    <source>
        <dbReference type="EMBL" id="MDQ0190708.1"/>
    </source>
</evidence>
<sequence length="70" mass="7848">MNNIPFRDIPTIGPAGSINSNALDMANWLTLHLNGGELGGERIVSERNLAELHKRQMVCQLYPWKFAETP</sequence>
<name>A0ABT9XKA4_9BACL</name>
<dbReference type="InterPro" id="IPR012338">
    <property type="entry name" value="Beta-lactam/transpept-like"/>
</dbReference>
<proteinExistence type="predicted"/>
<gene>
    <name evidence="1" type="ORF">J2S03_002575</name>
</gene>